<dbReference type="Proteomes" id="UP000823775">
    <property type="component" value="Unassembled WGS sequence"/>
</dbReference>
<dbReference type="EMBL" id="JACEIK010000360">
    <property type="protein sequence ID" value="MCD7455676.1"/>
    <property type="molecule type" value="Genomic_DNA"/>
</dbReference>
<sequence>MKVGRYINSLAEVNFFLHNEPQDIGLVKKGELLCDGVTVVPVEHLTMFYEEASSSLNFSSRQQIIWSPSPLGLWRWGAGGWNGAHHVFCLMQWPLLNVAEEGAICCFPD</sequence>
<proteinExistence type="predicted"/>
<organism evidence="1 2">
    <name type="scientific">Datura stramonium</name>
    <name type="common">Jimsonweed</name>
    <name type="synonym">Common thornapple</name>
    <dbReference type="NCBI Taxonomy" id="4076"/>
    <lineage>
        <taxon>Eukaryota</taxon>
        <taxon>Viridiplantae</taxon>
        <taxon>Streptophyta</taxon>
        <taxon>Embryophyta</taxon>
        <taxon>Tracheophyta</taxon>
        <taxon>Spermatophyta</taxon>
        <taxon>Magnoliopsida</taxon>
        <taxon>eudicotyledons</taxon>
        <taxon>Gunneridae</taxon>
        <taxon>Pentapetalae</taxon>
        <taxon>asterids</taxon>
        <taxon>lamiids</taxon>
        <taxon>Solanales</taxon>
        <taxon>Solanaceae</taxon>
        <taxon>Solanoideae</taxon>
        <taxon>Datureae</taxon>
        <taxon>Datura</taxon>
    </lineage>
</organism>
<evidence type="ECO:0000313" key="2">
    <source>
        <dbReference type="Proteomes" id="UP000823775"/>
    </source>
</evidence>
<reference evidence="1 2" key="1">
    <citation type="journal article" date="2021" name="BMC Genomics">
        <title>Datura genome reveals duplications of psychoactive alkaloid biosynthetic genes and high mutation rate following tissue culture.</title>
        <authorList>
            <person name="Rajewski A."/>
            <person name="Carter-House D."/>
            <person name="Stajich J."/>
            <person name="Litt A."/>
        </authorList>
    </citation>
    <scope>NUCLEOTIDE SEQUENCE [LARGE SCALE GENOMIC DNA]</scope>
    <source>
        <strain evidence="1">AR-01</strain>
    </source>
</reference>
<protein>
    <submittedName>
        <fullName evidence="1">Uncharacterized protein</fullName>
    </submittedName>
</protein>
<accession>A0ABS8SA43</accession>
<comment type="caution">
    <text evidence="1">The sequence shown here is derived from an EMBL/GenBank/DDBJ whole genome shotgun (WGS) entry which is preliminary data.</text>
</comment>
<keyword evidence="2" id="KW-1185">Reference proteome</keyword>
<evidence type="ECO:0000313" key="1">
    <source>
        <dbReference type="EMBL" id="MCD7455676.1"/>
    </source>
</evidence>
<name>A0ABS8SA43_DATST</name>
<gene>
    <name evidence="1" type="ORF">HAX54_029129</name>
</gene>